<comment type="caution">
    <text evidence="2">The sequence shown here is derived from an EMBL/GenBank/DDBJ whole genome shotgun (WGS) entry which is preliminary data.</text>
</comment>
<proteinExistence type="predicted"/>
<dbReference type="AlphaFoldDB" id="A0A2N5VB91"/>
<organism evidence="2 3">
    <name type="scientific">Puccinia coronata f. sp. avenae</name>
    <dbReference type="NCBI Taxonomy" id="200324"/>
    <lineage>
        <taxon>Eukaryota</taxon>
        <taxon>Fungi</taxon>
        <taxon>Dikarya</taxon>
        <taxon>Basidiomycota</taxon>
        <taxon>Pucciniomycotina</taxon>
        <taxon>Pucciniomycetes</taxon>
        <taxon>Pucciniales</taxon>
        <taxon>Pucciniaceae</taxon>
        <taxon>Puccinia</taxon>
    </lineage>
</organism>
<accession>A0A2N5VB91</accession>
<gene>
    <name evidence="2" type="ORF">PCANC_12400</name>
</gene>
<feature type="region of interest" description="Disordered" evidence="1">
    <location>
        <begin position="1"/>
        <end position="63"/>
    </location>
</feature>
<keyword evidence="3" id="KW-1185">Reference proteome</keyword>
<feature type="region of interest" description="Disordered" evidence="1">
    <location>
        <begin position="95"/>
        <end position="118"/>
    </location>
</feature>
<dbReference type="Proteomes" id="UP000235388">
    <property type="component" value="Unassembled WGS sequence"/>
</dbReference>
<evidence type="ECO:0000313" key="2">
    <source>
        <dbReference type="EMBL" id="PLW47255.1"/>
    </source>
</evidence>
<dbReference type="EMBL" id="PGCJ01000112">
    <property type="protein sequence ID" value="PLW47255.1"/>
    <property type="molecule type" value="Genomic_DNA"/>
</dbReference>
<evidence type="ECO:0000313" key="3">
    <source>
        <dbReference type="Proteomes" id="UP000235388"/>
    </source>
</evidence>
<feature type="compositionally biased region" description="Polar residues" evidence="1">
    <location>
        <begin position="32"/>
        <end position="51"/>
    </location>
</feature>
<name>A0A2N5VB91_9BASI</name>
<protein>
    <submittedName>
        <fullName evidence="2">Uncharacterized protein</fullName>
    </submittedName>
</protein>
<reference evidence="2 3" key="1">
    <citation type="submission" date="2017-11" db="EMBL/GenBank/DDBJ databases">
        <title>De novo assembly and phasing of dikaryotic genomes from two isolates of Puccinia coronata f. sp. avenae, the causal agent of oat crown rust.</title>
        <authorList>
            <person name="Miller M.E."/>
            <person name="Zhang Y."/>
            <person name="Omidvar V."/>
            <person name="Sperschneider J."/>
            <person name="Schwessinger B."/>
            <person name="Raley C."/>
            <person name="Palmer J.M."/>
            <person name="Garnica D."/>
            <person name="Upadhyaya N."/>
            <person name="Rathjen J."/>
            <person name="Taylor J.M."/>
            <person name="Park R.F."/>
            <person name="Dodds P.N."/>
            <person name="Hirsch C.D."/>
            <person name="Kianian S.F."/>
            <person name="Figueroa M."/>
        </authorList>
    </citation>
    <scope>NUCLEOTIDE SEQUENCE [LARGE SCALE GENOMIC DNA]</scope>
    <source>
        <strain evidence="2">12NC29</strain>
    </source>
</reference>
<feature type="compositionally biased region" description="Polar residues" evidence="1">
    <location>
        <begin position="1"/>
        <end position="15"/>
    </location>
</feature>
<sequence>MANCSPGSNNNNIQVIQPPGQELSLSHGAAPTTGTTTSNQTEIESLASQTPAPAKSVTARGLPMDAHRVLGHTVTHGRPMGSSFHKWVQAGQHFSQFQPGPARPLRLRAASGWPEPAQ</sequence>
<evidence type="ECO:0000256" key="1">
    <source>
        <dbReference type="SAM" id="MobiDB-lite"/>
    </source>
</evidence>